<dbReference type="Pfam" id="PF20420">
    <property type="entry name" value="DUF6702"/>
    <property type="match status" value="1"/>
</dbReference>
<protein>
    <submittedName>
        <fullName evidence="2">Uncharacterized protein</fullName>
    </submittedName>
</protein>
<evidence type="ECO:0000313" key="3">
    <source>
        <dbReference type="Proteomes" id="UP000001964"/>
    </source>
</evidence>
<feature type="signal peptide" evidence="1">
    <location>
        <begin position="1"/>
        <end position="23"/>
    </location>
</feature>
<evidence type="ECO:0000313" key="2">
    <source>
        <dbReference type="EMBL" id="ABI65723.1"/>
    </source>
</evidence>
<dbReference type="Proteomes" id="UP000001964">
    <property type="component" value="Chromosome"/>
</dbReference>
<keyword evidence="1" id="KW-0732">Signal</keyword>
<dbReference type="InterPro" id="IPR046525">
    <property type="entry name" value="DUF6702"/>
</dbReference>
<dbReference type="HOGENOM" id="CLU_107087_2_0_5"/>
<organism evidence="2 3">
    <name type="scientific">Maricaulis maris (strain MCS10)</name>
    <name type="common">Caulobacter maris</name>
    <dbReference type="NCBI Taxonomy" id="394221"/>
    <lineage>
        <taxon>Bacteria</taxon>
        <taxon>Pseudomonadati</taxon>
        <taxon>Pseudomonadota</taxon>
        <taxon>Alphaproteobacteria</taxon>
        <taxon>Maricaulales</taxon>
        <taxon>Maricaulaceae</taxon>
        <taxon>Maricaulis</taxon>
    </lineage>
</organism>
<proteinExistence type="predicted"/>
<dbReference type="EMBL" id="CP000449">
    <property type="protein sequence ID" value="ABI65723.1"/>
    <property type="molecule type" value="Genomic_DNA"/>
</dbReference>
<dbReference type="OrthoDB" id="5741133at2"/>
<feature type="chain" id="PRO_5004168606" evidence="1">
    <location>
        <begin position="24"/>
        <end position="169"/>
    </location>
</feature>
<dbReference type="KEGG" id="mmr:Mmar10_1431"/>
<gene>
    <name evidence="2" type="ordered locus">Mmar10_1431</name>
</gene>
<accession>Q0APR4</accession>
<dbReference type="RefSeq" id="WP_011643370.1">
    <property type="nucleotide sequence ID" value="NC_008347.1"/>
</dbReference>
<dbReference type="eggNOG" id="ENOG502Z826">
    <property type="taxonomic scope" value="Bacteria"/>
</dbReference>
<keyword evidence="3" id="KW-1185">Reference proteome</keyword>
<name>Q0APR4_MARMM</name>
<evidence type="ECO:0000256" key="1">
    <source>
        <dbReference type="SAM" id="SignalP"/>
    </source>
</evidence>
<dbReference type="AlphaFoldDB" id="Q0APR4"/>
<dbReference type="STRING" id="394221.Mmar10_1431"/>
<reference evidence="2 3" key="1">
    <citation type="submission" date="2006-08" db="EMBL/GenBank/DDBJ databases">
        <title>Complete sequence of Maricaulis maris MCS10.</title>
        <authorList>
            <consortium name="US DOE Joint Genome Institute"/>
            <person name="Copeland A."/>
            <person name="Lucas S."/>
            <person name="Lapidus A."/>
            <person name="Barry K."/>
            <person name="Detter J.C."/>
            <person name="Glavina del Rio T."/>
            <person name="Hammon N."/>
            <person name="Israni S."/>
            <person name="Dalin E."/>
            <person name="Tice H."/>
            <person name="Pitluck S."/>
            <person name="Saunders E."/>
            <person name="Brettin T."/>
            <person name="Bruce D."/>
            <person name="Han C."/>
            <person name="Tapia R."/>
            <person name="Gilna P."/>
            <person name="Schmutz J."/>
            <person name="Larimer F."/>
            <person name="Land M."/>
            <person name="Hauser L."/>
            <person name="Kyrpides N."/>
            <person name="Mikhailova N."/>
            <person name="Viollier P."/>
            <person name="Stephens C."/>
            <person name="Richardson P."/>
        </authorList>
    </citation>
    <scope>NUCLEOTIDE SEQUENCE [LARGE SCALE GENOMIC DNA]</scope>
    <source>
        <strain evidence="2 3">MCS10</strain>
    </source>
</reference>
<sequence precursor="true">MRIRSTILTALAGLSLLTAPSWAHRMHAGVTEIAVNERTQELEIIHRIYGHDLMEALDRTGLDAATFLATPEGLAAAGTYAGETFRMADTDGELLALSYVGAEADGEFAWIYFSAAIPAQQASFIVDNDLLAETFDDQVMMTNLRFNSAVRTAMQGPGRRAPVRVRFSD</sequence>